<dbReference type="AlphaFoldDB" id="A0A382U8Z5"/>
<reference evidence="2" key="1">
    <citation type="submission" date="2018-05" db="EMBL/GenBank/DDBJ databases">
        <authorList>
            <person name="Lanie J.A."/>
            <person name="Ng W.-L."/>
            <person name="Kazmierczak K.M."/>
            <person name="Andrzejewski T.M."/>
            <person name="Davidsen T.M."/>
            <person name="Wayne K.J."/>
            <person name="Tettelin H."/>
            <person name="Glass J.I."/>
            <person name="Rusch D."/>
            <person name="Podicherti R."/>
            <person name="Tsui H.-C.T."/>
            <person name="Winkler M.E."/>
        </authorList>
    </citation>
    <scope>NUCLEOTIDE SEQUENCE</scope>
</reference>
<dbReference type="EMBL" id="UINC01142105">
    <property type="protein sequence ID" value="SVD30241.1"/>
    <property type="molecule type" value="Genomic_DNA"/>
</dbReference>
<feature type="non-terminal residue" evidence="2">
    <location>
        <position position="95"/>
    </location>
</feature>
<protein>
    <recommendedName>
        <fullName evidence="1">BD-FAE-like domain-containing protein</fullName>
    </recommendedName>
</protein>
<feature type="domain" description="BD-FAE-like" evidence="1">
    <location>
        <begin position="44"/>
        <end position="94"/>
    </location>
</feature>
<organism evidence="2">
    <name type="scientific">marine metagenome</name>
    <dbReference type="NCBI Taxonomy" id="408172"/>
    <lineage>
        <taxon>unclassified sequences</taxon>
        <taxon>metagenomes</taxon>
        <taxon>ecological metagenomes</taxon>
    </lineage>
</organism>
<dbReference type="SUPFAM" id="SSF53474">
    <property type="entry name" value="alpha/beta-Hydrolases"/>
    <property type="match status" value="1"/>
</dbReference>
<name>A0A382U8Z5_9ZZZZ</name>
<sequence length="95" mass="10488">MNRTAALFILFVLVAGATASGFRFDRTKDIVYKEIDGKKLKLNAYVPKGDGPFPAVLVVHGGAWRAGSRTQLTMYAKSLTRRGYSCFAIDYRLAP</sequence>
<evidence type="ECO:0000259" key="1">
    <source>
        <dbReference type="Pfam" id="PF20434"/>
    </source>
</evidence>
<proteinExistence type="predicted"/>
<accession>A0A382U8Z5</accession>
<evidence type="ECO:0000313" key="2">
    <source>
        <dbReference type="EMBL" id="SVD30241.1"/>
    </source>
</evidence>
<dbReference type="InterPro" id="IPR029058">
    <property type="entry name" value="AB_hydrolase_fold"/>
</dbReference>
<dbReference type="InterPro" id="IPR049492">
    <property type="entry name" value="BD-FAE-like_dom"/>
</dbReference>
<gene>
    <name evidence="2" type="ORF">METZ01_LOCUS383095</name>
</gene>
<dbReference type="Pfam" id="PF20434">
    <property type="entry name" value="BD-FAE"/>
    <property type="match status" value="1"/>
</dbReference>
<dbReference type="Gene3D" id="3.40.50.1820">
    <property type="entry name" value="alpha/beta hydrolase"/>
    <property type="match status" value="1"/>
</dbReference>